<proteinExistence type="predicted"/>
<dbReference type="Pfam" id="PF13202">
    <property type="entry name" value="EF-hand_5"/>
    <property type="match status" value="2"/>
</dbReference>
<dbReference type="Proteomes" id="UP000183015">
    <property type="component" value="Unassembled WGS sequence"/>
</dbReference>
<dbReference type="PROSITE" id="PS50222">
    <property type="entry name" value="EF_HAND_2"/>
    <property type="match status" value="2"/>
</dbReference>
<dbReference type="GO" id="GO:0005509">
    <property type="term" value="F:calcium ion binding"/>
    <property type="evidence" value="ECO:0007669"/>
    <property type="project" value="InterPro"/>
</dbReference>
<evidence type="ECO:0000313" key="3">
    <source>
        <dbReference type="Proteomes" id="UP000183015"/>
    </source>
</evidence>
<organism evidence="2 3">
    <name type="scientific">Streptacidiphilus jiangxiensis</name>
    <dbReference type="NCBI Taxonomy" id="235985"/>
    <lineage>
        <taxon>Bacteria</taxon>
        <taxon>Bacillati</taxon>
        <taxon>Actinomycetota</taxon>
        <taxon>Actinomycetes</taxon>
        <taxon>Kitasatosporales</taxon>
        <taxon>Streptomycetaceae</taxon>
        <taxon>Streptacidiphilus</taxon>
    </lineage>
</organism>
<sequence>MSQDFLDAKIGWGFDHLDADGDGRLTEADHRSMGRSVAASLGHPAGGAEEARIVDAYLAIWRELHAPYLPEGVDAITREQFVGSTGSLADQPDAARVILGGLAEAFLAIADENRDGRVDLDEFFHFQRGHFAGFTRDHAAQAFARLDRDGDGSLDAGEFVAAIVEFWTSSDPAAPGNWWAGEPRF</sequence>
<dbReference type="EMBL" id="FOAZ01000027">
    <property type="protein sequence ID" value="SEM41915.1"/>
    <property type="molecule type" value="Genomic_DNA"/>
</dbReference>
<dbReference type="Gene3D" id="1.10.238.10">
    <property type="entry name" value="EF-hand"/>
    <property type="match status" value="1"/>
</dbReference>
<dbReference type="AlphaFoldDB" id="A0A1H7Y7K4"/>
<feature type="domain" description="EF-hand" evidence="1">
    <location>
        <begin position="5"/>
        <end position="40"/>
    </location>
</feature>
<dbReference type="PROSITE" id="PS00018">
    <property type="entry name" value="EF_HAND_1"/>
    <property type="match status" value="2"/>
</dbReference>
<dbReference type="InterPro" id="IPR011992">
    <property type="entry name" value="EF-hand-dom_pair"/>
</dbReference>
<gene>
    <name evidence="2" type="ORF">SAMN05414137_12736</name>
</gene>
<dbReference type="SMART" id="SM00054">
    <property type="entry name" value="EFh"/>
    <property type="match status" value="3"/>
</dbReference>
<dbReference type="RefSeq" id="WP_042455896.1">
    <property type="nucleotide sequence ID" value="NZ_BBPN01000039.1"/>
</dbReference>
<evidence type="ECO:0000313" key="2">
    <source>
        <dbReference type="EMBL" id="SEM41915.1"/>
    </source>
</evidence>
<dbReference type="STRING" id="235985.SAMN05414137_12736"/>
<dbReference type="InterPro" id="IPR002048">
    <property type="entry name" value="EF_hand_dom"/>
</dbReference>
<keyword evidence="3" id="KW-1185">Reference proteome</keyword>
<feature type="domain" description="EF-hand" evidence="1">
    <location>
        <begin position="134"/>
        <end position="169"/>
    </location>
</feature>
<dbReference type="OrthoDB" id="3456672at2"/>
<name>A0A1H7Y7K4_STRJI</name>
<dbReference type="SUPFAM" id="SSF47473">
    <property type="entry name" value="EF-hand"/>
    <property type="match status" value="1"/>
</dbReference>
<dbReference type="CDD" id="cd00051">
    <property type="entry name" value="EFh"/>
    <property type="match status" value="1"/>
</dbReference>
<dbReference type="InterPro" id="IPR018247">
    <property type="entry name" value="EF_Hand_1_Ca_BS"/>
</dbReference>
<dbReference type="eggNOG" id="COG5126">
    <property type="taxonomic scope" value="Bacteria"/>
</dbReference>
<reference evidence="3" key="1">
    <citation type="submission" date="2016-10" db="EMBL/GenBank/DDBJ databases">
        <authorList>
            <person name="Varghese N."/>
        </authorList>
    </citation>
    <scope>NUCLEOTIDE SEQUENCE [LARGE SCALE GENOMIC DNA]</scope>
    <source>
        <strain evidence="3">DSM 45096 / BCRC 16803 / CGMCC 4.1857 / CIP 109030 / JCM 12277 / KCTC 19219 / NBRC 100920 / 33214</strain>
    </source>
</reference>
<evidence type="ECO:0000259" key="1">
    <source>
        <dbReference type="PROSITE" id="PS50222"/>
    </source>
</evidence>
<protein>
    <submittedName>
        <fullName evidence="2">Ca2+-binding protein, EF-hand superfamily</fullName>
    </submittedName>
</protein>
<accession>A0A1H7Y7K4</accession>